<accession>A0ABQ4Q3W2</accession>
<evidence type="ECO:0000313" key="2">
    <source>
        <dbReference type="Proteomes" id="UP000887222"/>
    </source>
</evidence>
<evidence type="ECO:0000313" key="1">
    <source>
        <dbReference type="EMBL" id="GIZ51737.1"/>
    </source>
</evidence>
<dbReference type="Proteomes" id="UP000887222">
    <property type="component" value="Unassembled WGS sequence"/>
</dbReference>
<protein>
    <submittedName>
        <fullName evidence="1">Uncharacterized protein</fullName>
    </submittedName>
</protein>
<organism evidence="1 2">
    <name type="scientific">Noviherbaspirillum aridicola</name>
    <dbReference type="NCBI Taxonomy" id="2849687"/>
    <lineage>
        <taxon>Bacteria</taxon>
        <taxon>Pseudomonadati</taxon>
        <taxon>Pseudomonadota</taxon>
        <taxon>Betaproteobacteria</taxon>
        <taxon>Burkholderiales</taxon>
        <taxon>Oxalobacteraceae</taxon>
        <taxon>Noviherbaspirillum</taxon>
    </lineage>
</organism>
<gene>
    <name evidence="1" type="ORF">NCCP691_17510</name>
</gene>
<reference evidence="1 2" key="1">
    <citation type="journal article" date="2022" name="Int. J. Syst. Evol. Microbiol.">
        <title>Noviherbaspirillum aridicola sp. nov., isolated from an arid soil in Pakistan.</title>
        <authorList>
            <person name="Khan I.U."/>
            <person name="Saqib M."/>
            <person name="Amin A."/>
            <person name="Hussain F."/>
            <person name="Li L."/>
            <person name="Liu Y.H."/>
            <person name="Fang B.Z."/>
            <person name="Ahmed I."/>
            <person name="Li W.J."/>
        </authorList>
    </citation>
    <scope>NUCLEOTIDE SEQUENCE [LARGE SCALE GENOMIC DNA]</scope>
    <source>
        <strain evidence="1 2">NCCP-691</strain>
    </source>
</reference>
<sequence length="81" mass="8723">MQSEAQVLGPVVIVVTVDVVNLASFWDVLSVLHHPDNTVLEVQIPIDLHTAVVPFGRYLPALTSSGGLPADKYTVLSVEDE</sequence>
<dbReference type="EMBL" id="BPMK01000007">
    <property type="protein sequence ID" value="GIZ51737.1"/>
    <property type="molecule type" value="Genomic_DNA"/>
</dbReference>
<proteinExistence type="predicted"/>
<name>A0ABQ4Q3W2_9BURK</name>
<comment type="caution">
    <text evidence="1">The sequence shown here is derived from an EMBL/GenBank/DDBJ whole genome shotgun (WGS) entry which is preliminary data.</text>
</comment>
<keyword evidence="2" id="KW-1185">Reference proteome</keyword>